<reference evidence="1" key="1">
    <citation type="submission" date="2009-10" db="EMBL/GenBank/DDBJ databases">
        <authorList>
            <consortium name="Los Alamos National Laboratory (LANL)"/>
            <consortium name="National Microbial Pathogen Data Resource (NMPDR)"/>
            <person name="Munk A.C."/>
            <person name="Tapia R."/>
            <person name="Green L."/>
            <person name="Rogers Y."/>
            <person name="Detter J.C."/>
            <person name="Bruce D."/>
            <person name="Brettin T.S."/>
            <person name="Colwell R."/>
            <person name="Huq A."/>
            <person name="Grim C.J."/>
            <person name="Hasan N.A."/>
            <person name="Vonstein V."/>
            <person name="Bartels D."/>
        </authorList>
    </citation>
    <scope>NUCLEOTIDE SEQUENCE</scope>
    <source>
        <strain evidence="1">EX25</strain>
    </source>
</reference>
<sequence length="44" mass="4969">MRAAQSKLKRAQSPVLIVETHVAEMKILGEGYNLRIKKSLILMC</sequence>
<evidence type="ECO:0000313" key="2">
    <source>
        <dbReference type="Proteomes" id="UP000002571"/>
    </source>
</evidence>
<evidence type="ECO:0000313" key="1">
    <source>
        <dbReference type="EMBL" id="ACY51918.1"/>
    </source>
</evidence>
<organism evidence="1 2">
    <name type="scientific">Vibrio antiquarius (strain Ex25)</name>
    <dbReference type="NCBI Taxonomy" id="150340"/>
    <lineage>
        <taxon>Bacteria</taxon>
        <taxon>Pseudomonadati</taxon>
        <taxon>Pseudomonadota</taxon>
        <taxon>Gammaproteobacteria</taxon>
        <taxon>Vibrionales</taxon>
        <taxon>Vibrionaceae</taxon>
        <taxon>Vibrio</taxon>
        <taxon>Vibrio diabolicus subgroup</taxon>
    </lineage>
</organism>
<dbReference type="EMBL" id="CP001805">
    <property type="protein sequence ID" value="ACY51918.1"/>
    <property type="molecule type" value="Genomic_DNA"/>
</dbReference>
<accession>A0ACA6QP25</accession>
<protein>
    <submittedName>
        <fullName evidence="1">Uncharacterized protein</fullName>
    </submittedName>
</protein>
<gene>
    <name evidence="1" type="ordered locus">VEA_003758</name>
</gene>
<dbReference type="Proteomes" id="UP000002571">
    <property type="component" value="Chromosome 1"/>
</dbReference>
<name>A0ACA6QP25_VIBAE</name>
<keyword evidence="2" id="KW-1185">Reference proteome</keyword>
<proteinExistence type="predicted"/>